<evidence type="ECO:0000259" key="6">
    <source>
        <dbReference type="Pfam" id="PF07980"/>
    </source>
</evidence>
<reference evidence="8" key="1">
    <citation type="submission" date="2020-08" db="EMBL/GenBank/DDBJ databases">
        <title>Pontibacter sp. SD6 16S ribosomal RNA gene Genome sequencing and assembly.</title>
        <authorList>
            <person name="Kang M."/>
        </authorList>
    </citation>
    <scope>NUCLEOTIDE SEQUENCE</scope>
    <source>
        <strain evidence="8">SD6</strain>
    </source>
</reference>
<evidence type="ECO:0000313" key="9">
    <source>
        <dbReference type="Proteomes" id="UP000603640"/>
    </source>
</evidence>
<dbReference type="Gene3D" id="1.25.40.900">
    <property type="match status" value="1"/>
</dbReference>
<protein>
    <submittedName>
        <fullName evidence="8">RagB/SusD family nutrient uptake outer membrane protein</fullName>
    </submittedName>
</protein>
<dbReference type="EMBL" id="JACRVF010000003">
    <property type="protein sequence ID" value="MBC5993636.1"/>
    <property type="molecule type" value="Genomic_DNA"/>
</dbReference>
<keyword evidence="4" id="KW-0472">Membrane</keyword>
<keyword evidence="3" id="KW-0732">Signal</keyword>
<dbReference type="Proteomes" id="UP000603640">
    <property type="component" value="Unassembled WGS sequence"/>
</dbReference>
<dbReference type="InterPro" id="IPR033985">
    <property type="entry name" value="SusD-like_N"/>
</dbReference>
<evidence type="ECO:0000256" key="2">
    <source>
        <dbReference type="ARBA" id="ARBA00006275"/>
    </source>
</evidence>
<sequence length="466" mass="51072">MKKYIYYAILASALSIGTSACHDKLEIEPQLSLSDKDALGTIEDIRTAVLGMYDGMQSVNYYGRDYIVIPEVASDNMVVAIRNSNRYLAFRDFNFTVNNGNLESFWNVAYSVIARANNIIAAMENVQGGSEAERNQLLGEAYAVRALAHFDLVRLFAQPYFNENGAKLGVPIVLRTEIGTPPRATVAEVYTQVIQDLTTAQGLLSTDAGLIPQRMTKAAAAGLLSRVYLYQGNNAKVVEAANDPSLNRFSLISQSNYVQSFSTYGSSEAIFQLAFEADENRGSDNLGNIFLPTGYGDVRPTDEIINLYPTGDVRKGVIRTATKGTETDQFAYKYPGLAGVPGLGAPIILRLSEVILNRAEANAKLGNTAAAIQDLNRIRTRAGLPAITPPPGELLEEILIQRRLELAFEGHRYFDIFRLGRNLVRLGDDCPGKTNCNIPFGSNLIAFPIPQREIEVNPNIVQNPGF</sequence>
<proteinExistence type="inferred from homology"/>
<comment type="similarity">
    <text evidence="2">Belongs to the SusD family.</text>
</comment>
<comment type="subcellular location">
    <subcellularLocation>
        <location evidence="1">Cell outer membrane</location>
    </subcellularLocation>
</comment>
<dbReference type="SUPFAM" id="SSF48452">
    <property type="entry name" value="TPR-like"/>
    <property type="match status" value="1"/>
</dbReference>
<dbReference type="PROSITE" id="PS51257">
    <property type="entry name" value="PROKAR_LIPOPROTEIN"/>
    <property type="match status" value="1"/>
</dbReference>
<accession>A0A923N7H4</accession>
<evidence type="ECO:0000256" key="1">
    <source>
        <dbReference type="ARBA" id="ARBA00004442"/>
    </source>
</evidence>
<keyword evidence="9" id="KW-1185">Reference proteome</keyword>
<organism evidence="8 9">
    <name type="scientific">Pontibacter cellulosilyticus</name>
    <dbReference type="NCBI Taxonomy" id="1720253"/>
    <lineage>
        <taxon>Bacteria</taxon>
        <taxon>Pseudomonadati</taxon>
        <taxon>Bacteroidota</taxon>
        <taxon>Cytophagia</taxon>
        <taxon>Cytophagales</taxon>
        <taxon>Hymenobacteraceae</taxon>
        <taxon>Pontibacter</taxon>
    </lineage>
</organism>
<dbReference type="AlphaFoldDB" id="A0A923N7H4"/>
<evidence type="ECO:0000256" key="5">
    <source>
        <dbReference type="ARBA" id="ARBA00023237"/>
    </source>
</evidence>
<gene>
    <name evidence="8" type="ORF">H8S84_12390</name>
</gene>
<name>A0A923N7H4_9BACT</name>
<feature type="domain" description="RagB/SusD" evidence="6">
    <location>
        <begin position="346"/>
        <end position="466"/>
    </location>
</feature>
<keyword evidence="5" id="KW-0998">Cell outer membrane</keyword>
<comment type="caution">
    <text evidence="8">The sequence shown here is derived from an EMBL/GenBank/DDBJ whole genome shotgun (WGS) entry which is preliminary data.</text>
</comment>
<evidence type="ECO:0000256" key="4">
    <source>
        <dbReference type="ARBA" id="ARBA00023136"/>
    </source>
</evidence>
<feature type="domain" description="SusD-like N-terminal" evidence="7">
    <location>
        <begin position="66"/>
        <end position="229"/>
    </location>
</feature>
<dbReference type="GO" id="GO:0009279">
    <property type="term" value="C:cell outer membrane"/>
    <property type="evidence" value="ECO:0007669"/>
    <property type="project" value="UniProtKB-SubCell"/>
</dbReference>
<dbReference type="InterPro" id="IPR011990">
    <property type="entry name" value="TPR-like_helical_dom_sf"/>
</dbReference>
<dbReference type="Pfam" id="PF14322">
    <property type="entry name" value="SusD-like_3"/>
    <property type="match status" value="1"/>
</dbReference>
<dbReference type="InterPro" id="IPR012944">
    <property type="entry name" value="SusD_RagB_dom"/>
</dbReference>
<dbReference type="Pfam" id="PF07980">
    <property type="entry name" value="SusD_RagB"/>
    <property type="match status" value="1"/>
</dbReference>
<evidence type="ECO:0000313" key="8">
    <source>
        <dbReference type="EMBL" id="MBC5993636.1"/>
    </source>
</evidence>
<evidence type="ECO:0000259" key="7">
    <source>
        <dbReference type="Pfam" id="PF14322"/>
    </source>
</evidence>
<dbReference type="Gene3D" id="1.25.40.390">
    <property type="match status" value="1"/>
</dbReference>
<dbReference type="Gene3D" id="2.20.20.130">
    <property type="match status" value="1"/>
</dbReference>
<dbReference type="RefSeq" id="WP_187067651.1">
    <property type="nucleotide sequence ID" value="NZ_JACRVF010000003.1"/>
</dbReference>
<dbReference type="CDD" id="cd08977">
    <property type="entry name" value="SusD"/>
    <property type="match status" value="1"/>
</dbReference>
<evidence type="ECO:0000256" key="3">
    <source>
        <dbReference type="ARBA" id="ARBA00022729"/>
    </source>
</evidence>